<dbReference type="InterPro" id="IPR005599">
    <property type="entry name" value="GPI_mannosylTrfase"/>
</dbReference>
<reference evidence="14 15" key="1">
    <citation type="journal article" date="2024" name="J Genomics">
        <title>Draft genome sequencing and assembly of Favolaschia claudopus CIRM-BRFM 2984 isolated from oak limbs.</title>
        <authorList>
            <person name="Navarro D."/>
            <person name="Drula E."/>
            <person name="Chaduli D."/>
            <person name="Cazenave R."/>
            <person name="Ahrendt S."/>
            <person name="Wang J."/>
            <person name="Lipzen A."/>
            <person name="Daum C."/>
            <person name="Barry K."/>
            <person name="Grigoriev I.V."/>
            <person name="Favel A."/>
            <person name="Rosso M.N."/>
            <person name="Martin F."/>
        </authorList>
    </citation>
    <scope>NUCLEOTIDE SEQUENCE [LARGE SCALE GENOMIC DNA]</scope>
    <source>
        <strain evidence="14 15">CIRM-BRFM 2984</strain>
    </source>
</reference>
<organism evidence="14 15">
    <name type="scientific">Favolaschia claudopus</name>
    <dbReference type="NCBI Taxonomy" id="2862362"/>
    <lineage>
        <taxon>Eukaryota</taxon>
        <taxon>Fungi</taxon>
        <taxon>Dikarya</taxon>
        <taxon>Basidiomycota</taxon>
        <taxon>Agaricomycotina</taxon>
        <taxon>Agaricomycetes</taxon>
        <taxon>Agaricomycetidae</taxon>
        <taxon>Agaricales</taxon>
        <taxon>Marasmiineae</taxon>
        <taxon>Mycenaceae</taxon>
        <taxon>Favolaschia</taxon>
    </lineage>
</organism>
<dbReference type="GO" id="GO:0006487">
    <property type="term" value="P:protein N-linked glycosylation"/>
    <property type="evidence" value="ECO:0007669"/>
    <property type="project" value="TreeGrafter"/>
</dbReference>
<accession>A0AAW0E0Q6</accession>
<keyword evidence="5" id="KW-0808">Transferase</keyword>
<feature type="transmembrane region" description="Helical" evidence="12">
    <location>
        <begin position="92"/>
        <end position="111"/>
    </location>
</feature>
<comment type="similarity">
    <text evidence="3 12">Belongs to the glycosyltransferase 22 family.</text>
</comment>
<comment type="function">
    <text evidence="10">Mannosyltransferase that operates in the biosynthetic pathway of dolichol-linked oligosaccharides, the glycan precursors employed in protein asparagine (N)-glycosylation. The assembly of dolichol-linked oligosaccharides begins on the cytosolic side of the endoplasmic reticulum membrane and finishes in its lumen. The sequential addition of sugars to dolichol pyrophosphate produces dolichol-linked oligosaccharides containing fourteen sugars, including two GlcNAcs, nine mannoses and three glucoses. Once assembled, the oligosaccharide is transferred from the lipid to nascent proteins by oligosaccharyltransferases. In the lumen of the endoplasmic reticulum, adds the eighth mannose residue in an alpha-1,6 linkage onto Man(7)GlcNAc(2)-PP-dolichol to produce Man(8)GlcNAc(2)-PP-dolichol.</text>
</comment>
<proteinExistence type="inferred from homology"/>
<evidence type="ECO:0000256" key="4">
    <source>
        <dbReference type="ARBA" id="ARBA00022676"/>
    </source>
</evidence>
<dbReference type="GO" id="GO:0052917">
    <property type="term" value="F:dol-P-Man:Man(7)GlcNAc(2)-PP-Dol alpha-1,6-mannosyltransferase activity"/>
    <property type="evidence" value="ECO:0007669"/>
    <property type="project" value="UniProtKB-EC"/>
</dbReference>
<feature type="signal peptide" evidence="13">
    <location>
        <begin position="1"/>
        <end position="19"/>
    </location>
</feature>
<keyword evidence="4 12" id="KW-0328">Glycosyltransferase</keyword>
<comment type="subcellular location">
    <subcellularLocation>
        <location evidence="1 12">Endoplasmic reticulum membrane</location>
        <topology evidence="1 12">Multi-pass membrane protein</topology>
    </subcellularLocation>
</comment>
<keyword evidence="15" id="KW-1185">Reference proteome</keyword>
<sequence length="537" mass="58220">MSLALDALILGTACTHVLLAPYTKVEESFNLHAVHDVLMYGVSPSSLSSYDHFVFPGAVPRTFIGSILLAWISKPVIYLASSFGFVPSKFELQVIVRLVLASINAIGLCLIRHGVSRRFGRPTGLYFTLITCTQFHIPFWMGRTLPNMLALFPVNLAAYLLVDRAPNTLKPSQKSITSSVALLVFSAVVFRAELAAFAAALILQYLYLGHLTLWRALSIGAISTLASIALTVSVDSYFWRQPYLWPEYQSIYFNVVEGKSADWGTSPAHSYLTAHLPKLLLSALPLSLFAVFSSAPKRLLSLIFPSAVLVGAMSAIGHKEWRFVVYVIPIWNVVAARGMSVMVSQRKSSLLGRVLFLGACGAILANLGATVLLTLAAMRNYPGGEAMAILNTLANANNSNAPVNAHISNLALQTGASLFTHVHAPPYAPFIAASNASWVYDKTDNPDSAAYAQYTHLVGEEAAPPTAGGGVFGFIGRKKESKGGWTELGRVEAFERWVVDVKGKGEEGVGMGVVERVKGVVRMEERTRLWVLEKSAT</sequence>
<feature type="transmembrane region" description="Helical" evidence="12">
    <location>
        <begin position="299"/>
        <end position="317"/>
    </location>
</feature>
<dbReference type="PANTHER" id="PTHR22760">
    <property type="entry name" value="GLYCOSYLTRANSFERASE"/>
    <property type="match status" value="1"/>
</dbReference>
<dbReference type="GO" id="GO:0005789">
    <property type="term" value="C:endoplasmic reticulum membrane"/>
    <property type="evidence" value="ECO:0007669"/>
    <property type="project" value="UniProtKB-SubCell"/>
</dbReference>
<keyword evidence="13" id="KW-0732">Signal</keyword>
<feature type="transmembrane region" description="Helical" evidence="12">
    <location>
        <begin position="123"/>
        <end position="139"/>
    </location>
</feature>
<feature type="chain" id="PRO_5043866660" description="Mannosyltransferase" evidence="13">
    <location>
        <begin position="20"/>
        <end position="537"/>
    </location>
</feature>
<evidence type="ECO:0000313" key="15">
    <source>
        <dbReference type="Proteomes" id="UP001362999"/>
    </source>
</evidence>
<feature type="transmembrane region" description="Helical" evidence="12">
    <location>
        <begin position="213"/>
        <end position="234"/>
    </location>
</feature>
<dbReference type="PANTHER" id="PTHR22760:SF1">
    <property type="entry name" value="DOL-P-MAN:MAN(7)GLCNAC(2)-PP-DOL ALPHA-1,6-MANNOSYLTRANSFERASE"/>
    <property type="match status" value="1"/>
</dbReference>
<evidence type="ECO:0000256" key="3">
    <source>
        <dbReference type="ARBA" id="ARBA00007063"/>
    </source>
</evidence>
<evidence type="ECO:0000256" key="7">
    <source>
        <dbReference type="ARBA" id="ARBA00022824"/>
    </source>
</evidence>
<feature type="transmembrane region" description="Helical" evidence="12">
    <location>
        <begin position="323"/>
        <end position="343"/>
    </location>
</feature>
<feature type="transmembrane region" description="Helical" evidence="12">
    <location>
        <begin position="182"/>
        <end position="207"/>
    </location>
</feature>
<evidence type="ECO:0000256" key="13">
    <source>
        <dbReference type="SAM" id="SignalP"/>
    </source>
</evidence>
<dbReference type="EMBL" id="JAWWNJ010000004">
    <property type="protein sequence ID" value="KAK7057747.1"/>
    <property type="molecule type" value="Genomic_DNA"/>
</dbReference>
<comment type="caution">
    <text evidence="14">The sequence shown here is derived from an EMBL/GenBank/DDBJ whole genome shotgun (WGS) entry which is preliminary data.</text>
</comment>
<keyword evidence="8 12" id="KW-1133">Transmembrane helix</keyword>
<evidence type="ECO:0000256" key="1">
    <source>
        <dbReference type="ARBA" id="ARBA00004477"/>
    </source>
</evidence>
<keyword evidence="9 12" id="KW-0472">Membrane</keyword>
<evidence type="ECO:0000256" key="5">
    <source>
        <dbReference type="ARBA" id="ARBA00022679"/>
    </source>
</evidence>
<gene>
    <name evidence="14" type="ORF">R3P38DRAFT_2497682</name>
</gene>
<dbReference type="AlphaFoldDB" id="A0AAW0E0Q6"/>
<evidence type="ECO:0000313" key="14">
    <source>
        <dbReference type="EMBL" id="KAK7057747.1"/>
    </source>
</evidence>
<dbReference type="EC" id="2.4.1.-" evidence="12"/>
<feature type="transmembrane region" description="Helical" evidence="12">
    <location>
        <begin position="62"/>
        <end position="86"/>
    </location>
</feature>
<keyword evidence="6 12" id="KW-0812">Transmembrane</keyword>
<evidence type="ECO:0000256" key="10">
    <source>
        <dbReference type="ARBA" id="ARBA00044721"/>
    </source>
</evidence>
<evidence type="ECO:0000256" key="11">
    <source>
        <dbReference type="ARBA" id="ARBA00048899"/>
    </source>
</evidence>
<evidence type="ECO:0000256" key="6">
    <source>
        <dbReference type="ARBA" id="ARBA00022692"/>
    </source>
</evidence>
<keyword evidence="7 12" id="KW-0256">Endoplasmic reticulum</keyword>
<protein>
    <recommendedName>
        <fullName evidence="12">Mannosyltransferase</fullName>
        <ecNumber evidence="12">2.4.1.-</ecNumber>
    </recommendedName>
</protein>
<dbReference type="Proteomes" id="UP001362999">
    <property type="component" value="Unassembled WGS sequence"/>
</dbReference>
<feature type="transmembrane region" description="Helical" evidence="12">
    <location>
        <begin position="355"/>
        <end position="378"/>
    </location>
</feature>
<evidence type="ECO:0000256" key="8">
    <source>
        <dbReference type="ARBA" id="ARBA00022989"/>
    </source>
</evidence>
<evidence type="ECO:0000256" key="12">
    <source>
        <dbReference type="RuleBase" id="RU363075"/>
    </source>
</evidence>
<comment type="catalytic activity">
    <reaction evidence="11">
        <text>an alpha-D-Man-(1-&gt;2)-alpha-D-Man-(1-&gt;2)-alpha-D-Man-(1-&gt;3)-[alpha-D-Man-(1-&gt;2)-alpha-D-Man-(1-&gt;3)-alpha-D-Man-(1-&gt;6)]-beta-D-Man-(1-&gt;4)-beta-D-GlcNAc-(1-&gt;4)-alpha-D-GlcNAc-diphospho-di-trans,poly-cis-dolichol + a di-trans,poly-cis-dolichyl beta-D-mannosyl phosphate = an alpha-D-Man-(1-&gt;2)-alpha-D-Man-(1-&gt;2)-alpha-D-Man-(1-&gt;3)-[alpha-D-Man-(1-&gt;2)-alpha-D-Man-(1-&gt;3)-[alpha-D-Man-(1-&gt;6)]-alpha-D-Man-(1-&gt;6)]-beta-D-Man-(1-&gt;4)-beta-D-GlcNAc-(1-&gt;4)-alpha-D-GlcNAc-diphospho-di-trans,poly-cis-dolichol + a di-trans,poly-cis-dolichyl phosphate + H(+)</text>
        <dbReference type="Rhea" id="RHEA:29535"/>
        <dbReference type="Rhea" id="RHEA-COMP:19498"/>
        <dbReference type="Rhea" id="RHEA-COMP:19501"/>
        <dbReference type="Rhea" id="RHEA-COMP:19518"/>
        <dbReference type="Rhea" id="RHEA-COMP:19519"/>
        <dbReference type="ChEBI" id="CHEBI:15378"/>
        <dbReference type="ChEBI" id="CHEBI:57683"/>
        <dbReference type="ChEBI" id="CHEBI:58211"/>
        <dbReference type="ChEBI" id="CHEBI:132517"/>
        <dbReference type="ChEBI" id="CHEBI:132519"/>
        <dbReference type="EC" id="2.4.1.260"/>
    </reaction>
    <physiologicalReaction direction="left-to-right" evidence="11">
        <dbReference type="Rhea" id="RHEA:29536"/>
    </physiologicalReaction>
</comment>
<dbReference type="Pfam" id="PF03901">
    <property type="entry name" value="Glyco_transf_22"/>
    <property type="match status" value="1"/>
</dbReference>
<evidence type="ECO:0000256" key="2">
    <source>
        <dbReference type="ARBA" id="ARBA00004922"/>
    </source>
</evidence>
<evidence type="ECO:0000256" key="9">
    <source>
        <dbReference type="ARBA" id="ARBA00023136"/>
    </source>
</evidence>
<name>A0AAW0E0Q6_9AGAR</name>
<comment type="pathway">
    <text evidence="2">Protein modification; protein glycosylation.</text>
</comment>